<evidence type="ECO:0000256" key="4">
    <source>
        <dbReference type="ARBA" id="ARBA00022840"/>
    </source>
</evidence>
<proteinExistence type="inferred from homology"/>
<keyword evidence="2" id="KW-0813">Transport</keyword>
<evidence type="ECO:0000256" key="1">
    <source>
        <dbReference type="ARBA" id="ARBA00005417"/>
    </source>
</evidence>
<keyword evidence="3" id="KW-0547">Nucleotide-binding</keyword>
<keyword evidence="4 6" id="KW-0067">ATP-binding</keyword>
<dbReference type="GO" id="GO:0022857">
    <property type="term" value="F:transmembrane transporter activity"/>
    <property type="evidence" value="ECO:0007669"/>
    <property type="project" value="UniProtKB-ARBA"/>
</dbReference>
<gene>
    <name evidence="6" type="ORF">BCM02_11337</name>
</gene>
<dbReference type="PROSITE" id="PS50893">
    <property type="entry name" value="ABC_TRANSPORTER_2"/>
    <property type="match status" value="1"/>
</dbReference>
<dbReference type="PANTHER" id="PTHR42798">
    <property type="entry name" value="LIPOPROTEIN-RELEASING SYSTEM ATP-BINDING PROTEIN LOLD"/>
    <property type="match status" value="1"/>
</dbReference>
<dbReference type="RefSeq" id="WP_148932713.1">
    <property type="nucleotide sequence ID" value="NZ_VNHS01000013.1"/>
</dbReference>
<dbReference type="InterPro" id="IPR003439">
    <property type="entry name" value="ABC_transporter-like_ATP-bd"/>
</dbReference>
<dbReference type="InterPro" id="IPR027417">
    <property type="entry name" value="P-loop_NTPase"/>
</dbReference>
<dbReference type="GO" id="GO:0098796">
    <property type="term" value="C:membrane protein complex"/>
    <property type="evidence" value="ECO:0007669"/>
    <property type="project" value="UniProtKB-ARBA"/>
</dbReference>
<dbReference type="InterPro" id="IPR017911">
    <property type="entry name" value="MacB-like_ATP-bd"/>
</dbReference>
<dbReference type="SUPFAM" id="SSF52540">
    <property type="entry name" value="P-loop containing nucleoside triphosphate hydrolases"/>
    <property type="match status" value="1"/>
</dbReference>
<dbReference type="SMART" id="SM00382">
    <property type="entry name" value="AAA"/>
    <property type="match status" value="1"/>
</dbReference>
<dbReference type="InterPro" id="IPR003593">
    <property type="entry name" value="AAA+_ATPase"/>
</dbReference>
<evidence type="ECO:0000313" key="7">
    <source>
        <dbReference type="Proteomes" id="UP000323257"/>
    </source>
</evidence>
<dbReference type="GO" id="GO:0016887">
    <property type="term" value="F:ATP hydrolysis activity"/>
    <property type="evidence" value="ECO:0007669"/>
    <property type="project" value="InterPro"/>
</dbReference>
<dbReference type="CDD" id="cd03255">
    <property type="entry name" value="ABC_MJ0796_LolCDE_FtsE"/>
    <property type="match status" value="1"/>
</dbReference>
<dbReference type="Gene3D" id="3.40.50.300">
    <property type="entry name" value="P-loop containing nucleotide triphosphate hydrolases"/>
    <property type="match status" value="1"/>
</dbReference>
<dbReference type="PANTHER" id="PTHR42798:SF7">
    <property type="entry name" value="ALPHA-D-RIBOSE 1-METHYLPHOSPHONATE 5-TRIPHOSPHATE SYNTHASE SUBUNIT PHNL"/>
    <property type="match status" value="1"/>
</dbReference>
<evidence type="ECO:0000259" key="5">
    <source>
        <dbReference type="PROSITE" id="PS50893"/>
    </source>
</evidence>
<organism evidence="6 7">
    <name type="scientific">Paenibacillus methanolicus</name>
    <dbReference type="NCBI Taxonomy" id="582686"/>
    <lineage>
        <taxon>Bacteria</taxon>
        <taxon>Bacillati</taxon>
        <taxon>Bacillota</taxon>
        <taxon>Bacilli</taxon>
        <taxon>Bacillales</taxon>
        <taxon>Paenibacillaceae</taxon>
        <taxon>Paenibacillus</taxon>
    </lineage>
</organism>
<name>A0A5S5BTN2_9BACL</name>
<dbReference type="Pfam" id="PF00005">
    <property type="entry name" value="ABC_tran"/>
    <property type="match status" value="1"/>
</dbReference>
<protein>
    <submittedName>
        <fullName evidence="6">Putative ABC transport system ATP-binding protein</fullName>
    </submittedName>
</protein>
<dbReference type="EMBL" id="VNHS01000013">
    <property type="protein sequence ID" value="TYP69708.1"/>
    <property type="molecule type" value="Genomic_DNA"/>
</dbReference>
<evidence type="ECO:0000256" key="2">
    <source>
        <dbReference type="ARBA" id="ARBA00022448"/>
    </source>
</evidence>
<evidence type="ECO:0000313" key="6">
    <source>
        <dbReference type="EMBL" id="TYP69708.1"/>
    </source>
</evidence>
<dbReference type="OrthoDB" id="9791546at2"/>
<comment type="caution">
    <text evidence="6">The sequence shown here is derived from an EMBL/GenBank/DDBJ whole genome shotgun (WGS) entry which is preliminary data.</text>
</comment>
<dbReference type="Proteomes" id="UP000323257">
    <property type="component" value="Unassembled WGS sequence"/>
</dbReference>
<feature type="domain" description="ABC transporter" evidence="5">
    <location>
        <begin position="5"/>
        <end position="240"/>
    </location>
</feature>
<evidence type="ECO:0000256" key="3">
    <source>
        <dbReference type="ARBA" id="ARBA00022741"/>
    </source>
</evidence>
<comment type="similarity">
    <text evidence="1">Belongs to the ABC transporter superfamily.</text>
</comment>
<dbReference type="GO" id="GO:0005524">
    <property type="term" value="F:ATP binding"/>
    <property type="evidence" value="ECO:0007669"/>
    <property type="project" value="UniProtKB-KW"/>
</dbReference>
<reference evidence="6 7" key="1">
    <citation type="submission" date="2019-07" db="EMBL/GenBank/DDBJ databases">
        <title>Genomic Encyclopedia of Type Strains, Phase III (KMG-III): the genomes of soil and plant-associated and newly described type strains.</title>
        <authorList>
            <person name="Whitman W."/>
        </authorList>
    </citation>
    <scope>NUCLEOTIDE SEQUENCE [LARGE SCALE GENOMIC DNA]</scope>
    <source>
        <strain evidence="6 7">BL24</strain>
    </source>
</reference>
<keyword evidence="7" id="KW-1185">Reference proteome</keyword>
<dbReference type="FunFam" id="3.40.50.300:FF:000032">
    <property type="entry name" value="Export ABC transporter ATP-binding protein"/>
    <property type="match status" value="1"/>
</dbReference>
<sequence>MQAVIQTKQLSKHYGKTPVLNNIDLTVNQGEFTAIMGPSGSGKSTLMNVLSTIDRLSGGDVWLKGQSLLALNKRALREFRQSHMGFIFQDYNLLDTLSVKENILLPLSLRKVKSPEMEARLKVIAGALGIEGILDKYPSEISGGQKQRAASARAIITEPSIVFADEPTGALDSRSATGLLEQLVHLNETFGTTILMVTHDPYAASYCGRVIFLRDGGIVSELYAGDQGQKAFYDRILDTQSLLGGGKR</sequence>
<accession>A0A5S5BTN2</accession>
<dbReference type="AlphaFoldDB" id="A0A5S5BTN2"/>